<dbReference type="AlphaFoldDB" id="A0A9J6ZCP5"/>
<dbReference type="InterPro" id="IPR016039">
    <property type="entry name" value="Thiolase-like"/>
</dbReference>
<evidence type="ECO:0000313" key="1">
    <source>
        <dbReference type="EMBL" id="URN93891.1"/>
    </source>
</evidence>
<sequence>MTIGQTDVPKLQKISSDDMMNADQALQDEFSGIFFSTPAHYKEFRAGLLEQETELEAREVPVFKAIGSLVSIEIIKELNMDLNNLDYVFYCHETLEEIYVLPALKIKRKFEWHDCIPLMVSQSGSLSSLNAICLAQASLFDKQEGLALMLTVDSVEFNVLRYQFTGYLRGDSASAIMLSSSAGDYQIIEVQKVNDGIPLSYPLWKEEDYQLAEQLMIEQAEKLILLALSTHEIDYIICQHLSDSFCQAIEVSSRQTSAEFFTRTQWADMNLLGNDPYISLQELEKEKEIRAGKRILLLFASIDFGVGYLILQK</sequence>
<dbReference type="Proteomes" id="UP001056756">
    <property type="component" value="Chromosome"/>
</dbReference>
<organism evidence="1 2">
    <name type="scientific">Candidatus Pristimantibacillus lignocellulolyticus</name>
    <dbReference type="NCBI Taxonomy" id="2994561"/>
    <lineage>
        <taxon>Bacteria</taxon>
        <taxon>Bacillati</taxon>
        <taxon>Bacillota</taxon>
        <taxon>Bacilli</taxon>
        <taxon>Bacillales</taxon>
        <taxon>Paenibacillaceae</taxon>
        <taxon>Candidatus Pristimantibacillus</taxon>
    </lineage>
</organism>
<accession>A0A9J6ZCP5</accession>
<dbReference type="SUPFAM" id="SSF53901">
    <property type="entry name" value="Thiolase-like"/>
    <property type="match status" value="1"/>
</dbReference>
<dbReference type="EMBL" id="CP097899">
    <property type="protein sequence ID" value="URN93891.1"/>
    <property type="molecule type" value="Genomic_DNA"/>
</dbReference>
<protein>
    <submittedName>
        <fullName evidence="1">Uncharacterized protein</fullName>
    </submittedName>
</protein>
<reference evidence="1" key="1">
    <citation type="submission" date="2022-05" db="EMBL/GenBank/DDBJ databases">
        <title>Novel bacterial taxa in a minimal lignocellulolytic consortium and its capacity to transform plastics disclosed by genome-resolved metagenomics.</title>
        <authorList>
            <person name="Rodriguez C.A.D."/>
            <person name="Diaz-Garcia L."/>
            <person name="Herrera K."/>
            <person name="Tarazona N.A."/>
            <person name="Sproer C."/>
            <person name="Overmann J."/>
            <person name="Jimenez D.J."/>
        </authorList>
    </citation>
    <scope>NUCLEOTIDE SEQUENCE</scope>
    <source>
        <strain evidence="1">MAG5</strain>
    </source>
</reference>
<evidence type="ECO:0000313" key="2">
    <source>
        <dbReference type="Proteomes" id="UP001056756"/>
    </source>
</evidence>
<dbReference type="GO" id="GO:0016746">
    <property type="term" value="F:acyltransferase activity"/>
    <property type="evidence" value="ECO:0007669"/>
    <property type="project" value="InterPro"/>
</dbReference>
<name>A0A9J6ZCP5_9BACL</name>
<dbReference type="KEGG" id="plig:NAG76_19000"/>
<proteinExistence type="predicted"/>
<gene>
    <name evidence="1" type="ORF">NAG76_19000</name>
</gene>
<dbReference type="Gene3D" id="3.40.47.10">
    <property type="match status" value="1"/>
</dbReference>